<dbReference type="SMART" id="SM00382">
    <property type="entry name" value="AAA"/>
    <property type="match status" value="1"/>
</dbReference>
<dbReference type="PANTHER" id="PTHR43875">
    <property type="entry name" value="MALTODEXTRIN IMPORT ATP-BINDING PROTEIN MSMX"/>
    <property type="match status" value="1"/>
</dbReference>
<dbReference type="GO" id="GO:0022857">
    <property type="term" value="F:transmembrane transporter activity"/>
    <property type="evidence" value="ECO:0007669"/>
    <property type="project" value="InterPro"/>
</dbReference>
<dbReference type="AlphaFoldDB" id="A0A1N5V651"/>
<evidence type="ECO:0000256" key="5">
    <source>
        <dbReference type="ARBA" id="ARBA00022840"/>
    </source>
</evidence>
<evidence type="ECO:0000313" key="10">
    <source>
        <dbReference type="Proteomes" id="UP000195607"/>
    </source>
</evidence>
<dbReference type="Gene3D" id="2.40.50.100">
    <property type="match status" value="1"/>
</dbReference>
<dbReference type="PANTHER" id="PTHR43875:SF15">
    <property type="entry name" value="TREHALOSE IMPORT ATP-BINDING PROTEIN SUGC"/>
    <property type="match status" value="1"/>
</dbReference>
<keyword evidence="7" id="KW-0472">Membrane</keyword>
<dbReference type="RefSeq" id="WP_148689884.1">
    <property type="nucleotide sequence ID" value="NZ_LT671858.1"/>
</dbReference>
<proteinExistence type="predicted"/>
<evidence type="ECO:0000256" key="7">
    <source>
        <dbReference type="ARBA" id="ARBA00023136"/>
    </source>
</evidence>
<dbReference type="SUPFAM" id="SSF50331">
    <property type="entry name" value="MOP-like"/>
    <property type="match status" value="1"/>
</dbReference>
<dbReference type="Gene3D" id="3.40.50.300">
    <property type="entry name" value="P-loop containing nucleotide triphosphate hydrolases"/>
    <property type="match status" value="1"/>
</dbReference>
<evidence type="ECO:0000256" key="6">
    <source>
        <dbReference type="ARBA" id="ARBA00022967"/>
    </source>
</evidence>
<dbReference type="Proteomes" id="UP000195607">
    <property type="component" value="Chromosome I"/>
</dbReference>
<keyword evidence="6" id="KW-1278">Translocase</keyword>
<dbReference type="InterPro" id="IPR012340">
    <property type="entry name" value="NA-bd_OB-fold"/>
</dbReference>
<dbReference type="InterPro" id="IPR003593">
    <property type="entry name" value="AAA+_ATPase"/>
</dbReference>
<dbReference type="InterPro" id="IPR003439">
    <property type="entry name" value="ABC_transporter-like_ATP-bd"/>
</dbReference>
<dbReference type="InterPro" id="IPR017871">
    <property type="entry name" value="ABC_transporter-like_CS"/>
</dbReference>
<dbReference type="Pfam" id="PF00005">
    <property type="entry name" value="ABC_tran"/>
    <property type="match status" value="1"/>
</dbReference>
<gene>
    <name evidence="9" type="ORF">CSP5_1244</name>
</gene>
<dbReference type="GO" id="GO:0005524">
    <property type="term" value="F:ATP binding"/>
    <property type="evidence" value="ECO:0007669"/>
    <property type="project" value="UniProtKB-KW"/>
</dbReference>
<evidence type="ECO:0000313" key="9">
    <source>
        <dbReference type="EMBL" id="SIM68380.1"/>
    </source>
</evidence>
<reference evidence="9 10" key="1">
    <citation type="submission" date="2016-04" db="EMBL/GenBank/DDBJ databases">
        <authorList>
            <person name="Evans L.H."/>
            <person name="Alamgir A."/>
            <person name="Owens N."/>
            <person name="Weber N.D."/>
            <person name="Virtaneva K."/>
            <person name="Barbian K."/>
            <person name="Babar A."/>
            <person name="Rosenke K."/>
        </authorList>
    </citation>
    <scope>NUCLEOTIDE SEQUENCE [LARGE SCALE GENOMIC DNA]</scope>
    <source>
        <strain evidence="10">S5(T) (JCM 30642 \VKM B-2941)</strain>
    </source>
</reference>
<dbReference type="GeneID" id="41588495"/>
<sequence>MAIELKKLNMAYGSTVALKDFDLHIEDGEFVAILGPSGGGKSTILRIIAGLIIQDSGDVVINGEIMNDIHPSERNVAMVFQNQALYPHMTVYNNLALNLRMKGVSKDEIDRRVNEVAKIVGINTILSRKPREISGGQAQRVGLARAMIRDPVIYLMDEPLTGLDAKFRDEMREELIHFHRITKKSILYVTHDQIEAMSMADRIVVLNNGVKIQEGAPRELYDNPEHVFVATFVGSPAMNTFNFVKNSSNPHMFILDSEDETTPFGLEFESADLPDKLTIGIRPTDFKLVVDGEIKTTLKTLEFLGSVIQIKVEMGSNDITIALSRESRTKTDIFDLKPGSELRFSVDSERFYVFGPDGSRIKNPILKIHPPEKLVENKKGK</sequence>
<evidence type="ECO:0000256" key="3">
    <source>
        <dbReference type="ARBA" id="ARBA00022475"/>
    </source>
</evidence>
<keyword evidence="5" id="KW-0067">ATP-binding</keyword>
<dbReference type="PROSITE" id="PS50893">
    <property type="entry name" value="ABC_TRANSPORTER_2"/>
    <property type="match status" value="1"/>
</dbReference>
<name>A0A1N5V651_9ARCH</name>
<dbReference type="Gene3D" id="2.40.50.140">
    <property type="entry name" value="Nucleic acid-binding proteins"/>
    <property type="match status" value="1"/>
</dbReference>
<evidence type="ECO:0000256" key="2">
    <source>
        <dbReference type="ARBA" id="ARBA00022448"/>
    </source>
</evidence>
<organism evidence="9 10">
    <name type="scientific">Cuniculiplasma divulgatum</name>
    <dbReference type="NCBI Taxonomy" id="1673428"/>
    <lineage>
        <taxon>Archaea</taxon>
        <taxon>Methanobacteriati</taxon>
        <taxon>Thermoplasmatota</taxon>
        <taxon>Thermoplasmata</taxon>
        <taxon>Thermoplasmatales</taxon>
        <taxon>Cuniculiplasmataceae</taxon>
        <taxon>Cuniculiplasma</taxon>
    </lineage>
</organism>
<protein>
    <submittedName>
        <fullName evidence="9">CUT1 family ABC transporter ATPase</fullName>
    </submittedName>
</protein>
<keyword evidence="2" id="KW-0813">Transport</keyword>
<feature type="domain" description="ABC transporter" evidence="8">
    <location>
        <begin position="3"/>
        <end position="233"/>
    </location>
</feature>
<dbReference type="PROSITE" id="PS00211">
    <property type="entry name" value="ABC_TRANSPORTER_1"/>
    <property type="match status" value="1"/>
</dbReference>
<dbReference type="InterPro" id="IPR013611">
    <property type="entry name" value="Transp-assoc_OB_typ2"/>
</dbReference>
<dbReference type="FunFam" id="3.40.50.300:FF:000042">
    <property type="entry name" value="Maltose/maltodextrin ABC transporter, ATP-binding protein"/>
    <property type="match status" value="1"/>
</dbReference>
<dbReference type="InterPro" id="IPR008995">
    <property type="entry name" value="Mo/tungstate-bd_C_term_dom"/>
</dbReference>
<comment type="subcellular location">
    <subcellularLocation>
        <location evidence="1">Cell membrane</location>
        <topology evidence="1">Peripheral membrane protein</topology>
    </subcellularLocation>
</comment>
<keyword evidence="3" id="KW-1003">Cell membrane</keyword>
<evidence type="ECO:0000256" key="4">
    <source>
        <dbReference type="ARBA" id="ARBA00022741"/>
    </source>
</evidence>
<dbReference type="SUPFAM" id="SSF52540">
    <property type="entry name" value="P-loop containing nucleoside triphosphate hydrolases"/>
    <property type="match status" value="1"/>
</dbReference>
<dbReference type="InterPro" id="IPR027417">
    <property type="entry name" value="P-loop_NTPase"/>
</dbReference>
<accession>A0A1N5V651</accession>
<dbReference type="InterPro" id="IPR047641">
    <property type="entry name" value="ABC_transpr_MalK/UgpC-like"/>
</dbReference>
<dbReference type="EMBL" id="LT671858">
    <property type="protein sequence ID" value="SIM68380.1"/>
    <property type="molecule type" value="Genomic_DNA"/>
</dbReference>
<evidence type="ECO:0000256" key="1">
    <source>
        <dbReference type="ARBA" id="ARBA00004202"/>
    </source>
</evidence>
<keyword evidence="4" id="KW-0547">Nucleotide-binding</keyword>
<dbReference type="GO" id="GO:0016887">
    <property type="term" value="F:ATP hydrolysis activity"/>
    <property type="evidence" value="ECO:0007669"/>
    <property type="project" value="InterPro"/>
</dbReference>
<dbReference type="Pfam" id="PF08402">
    <property type="entry name" value="TOBE_2"/>
    <property type="match status" value="1"/>
</dbReference>
<dbReference type="GO" id="GO:0055052">
    <property type="term" value="C:ATP-binding cassette (ABC) transporter complex, substrate-binding subunit-containing"/>
    <property type="evidence" value="ECO:0007669"/>
    <property type="project" value="TreeGrafter"/>
</dbReference>
<evidence type="ECO:0000259" key="8">
    <source>
        <dbReference type="PROSITE" id="PS50893"/>
    </source>
</evidence>